<name>A0A066W6X3_TILAU</name>
<feature type="DNA-binding region" description="HMG box" evidence="2">
    <location>
        <begin position="142"/>
        <end position="214"/>
    </location>
</feature>
<dbReference type="GO" id="GO:0005634">
    <property type="term" value="C:nucleus"/>
    <property type="evidence" value="ECO:0007669"/>
    <property type="project" value="UniProtKB-UniRule"/>
</dbReference>
<accession>A0A066W6X3</accession>
<dbReference type="InterPro" id="IPR036910">
    <property type="entry name" value="HMG_box_dom_sf"/>
</dbReference>
<feature type="compositionally biased region" description="Basic residues" evidence="3">
    <location>
        <begin position="124"/>
        <end position="134"/>
    </location>
</feature>
<feature type="region of interest" description="Disordered" evidence="3">
    <location>
        <begin position="114"/>
        <end position="143"/>
    </location>
</feature>
<dbReference type="PROSITE" id="PS50118">
    <property type="entry name" value="HMG_BOX_2"/>
    <property type="match status" value="2"/>
</dbReference>
<evidence type="ECO:0000313" key="5">
    <source>
        <dbReference type="EMBL" id="KDN46814.1"/>
    </source>
</evidence>
<keyword evidence="2" id="KW-0539">Nucleus</keyword>
<dbReference type="PANTHER" id="PTHR48112:SF22">
    <property type="entry name" value="MITOCHONDRIAL TRANSCRIPTION FACTOR A, ISOFORM B"/>
    <property type="match status" value="1"/>
</dbReference>
<evidence type="ECO:0000256" key="3">
    <source>
        <dbReference type="SAM" id="MobiDB-lite"/>
    </source>
</evidence>
<dbReference type="HOGENOM" id="CLU_874881_0_0_1"/>
<dbReference type="Proteomes" id="UP000027361">
    <property type="component" value="Unassembled WGS sequence"/>
</dbReference>
<organism evidence="5 6">
    <name type="scientific">Tilletiaria anomala (strain ATCC 24038 / CBS 436.72 / UBC 951)</name>
    <dbReference type="NCBI Taxonomy" id="1037660"/>
    <lineage>
        <taxon>Eukaryota</taxon>
        <taxon>Fungi</taxon>
        <taxon>Dikarya</taxon>
        <taxon>Basidiomycota</taxon>
        <taxon>Ustilaginomycotina</taxon>
        <taxon>Exobasidiomycetes</taxon>
        <taxon>Georgefischeriales</taxon>
        <taxon>Tilletiariaceae</taxon>
        <taxon>Tilletiaria</taxon>
    </lineage>
</organism>
<comment type="caution">
    <text evidence="5">The sequence shown here is derived from an EMBL/GenBank/DDBJ whole genome shotgun (WGS) entry which is preliminary data.</text>
</comment>
<evidence type="ECO:0000256" key="1">
    <source>
        <dbReference type="ARBA" id="ARBA00023125"/>
    </source>
</evidence>
<dbReference type="AlphaFoldDB" id="A0A066W6X3"/>
<reference evidence="5 6" key="1">
    <citation type="submission" date="2014-05" db="EMBL/GenBank/DDBJ databases">
        <title>Draft genome sequence of a rare smut relative, Tilletiaria anomala UBC 951.</title>
        <authorList>
            <consortium name="DOE Joint Genome Institute"/>
            <person name="Toome M."/>
            <person name="Kuo A."/>
            <person name="Henrissat B."/>
            <person name="Lipzen A."/>
            <person name="Tritt A."/>
            <person name="Yoshinaga Y."/>
            <person name="Zane M."/>
            <person name="Barry K."/>
            <person name="Grigoriev I.V."/>
            <person name="Spatafora J.W."/>
            <person name="Aimea M.C."/>
        </authorList>
    </citation>
    <scope>NUCLEOTIDE SEQUENCE [LARGE SCALE GENOMIC DNA]</scope>
    <source>
        <strain evidence="5 6">UBC 951</strain>
    </source>
</reference>
<dbReference type="GO" id="GO:0003677">
    <property type="term" value="F:DNA binding"/>
    <property type="evidence" value="ECO:0007669"/>
    <property type="project" value="UniProtKB-UniRule"/>
</dbReference>
<dbReference type="RefSeq" id="XP_013243680.1">
    <property type="nucleotide sequence ID" value="XM_013388226.1"/>
</dbReference>
<sequence length="318" mass="35325">MNPALAVSGKGKAGKVDARKKPEKEQKKVIRSHLKQPKQAPSAWQLFFAEELSKLKAQKPEERLNVAHVAKGAGERYNMLPDSEKAKYHKESLRLKAQWERDMQAWKESLSPEDIKLENAYRTQQRKAGKSRKSNLKDPHAPKKPLSAYFLFLRAIRSDPKMTDDVFGKEGETTKQSVLAAAKWRELSDTEKQPFLAKADQDKLRYEEARRVYESAQARGVPPAEAAAEAERAGKAAAQAMADKNPTLQALQAAGLPAGISFNMDDESNNPKHHLNTAFDDADDSDSRDQVGRDQHLQTKGSGRAGTGSRATKAERIG</sequence>
<feature type="domain" description="HMG box" evidence="4">
    <location>
        <begin position="142"/>
        <end position="214"/>
    </location>
</feature>
<dbReference type="STRING" id="1037660.A0A066W6X3"/>
<dbReference type="SMART" id="SM00398">
    <property type="entry name" value="HMG"/>
    <property type="match status" value="2"/>
</dbReference>
<gene>
    <name evidence="5" type="ORF">K437DRAFT_223452</name>
</gene>
<keyword evidence="6" id="KW-1185">Reference proteome</keyword>
<dbReference type="PANTHER" id="PTHR48112">
    <property type="entry name" value="HIGH MOBILITY GROUP PROTEIN DSP1"/>
    <property type="match status" value="1"/>
</dbReference>
<dbReference type="InParanoid" id="A0A066W6X3"/>
<feature type="compositionally biased region" description="Basic and acidic residues" evidence="3">
    <location>
        <begin position="285"/>
        <end position="297"/>
    </location>
</feature>
<feature type="region of interest" description="Disordered" evidence="3">
    <location>
        <begin position="260"/>
        <end position="318"/>
    </location>
</feature>
<dbReference type="InterPro" id="IPR009071">
    <property type="entry name" value="HMG_box_dom"/>
</dbReference>
<dbReference type="Gene3D" id="1.10.30.10">
    <property type="entry name" value="High mobility group box domain"/>
    <property type="match status" value="2"/>
</dbReference>
<evidence type="ECO:0000259" key="4">
    <source>
        <dbReference type="PROSITE" id="PS50118"/>
    </source>
</evidence>
<evidence type="ECO:0000313" key="6">
    <source>
        <dbReference type="Proteomes" id="UP000027361"/>
    </source>
</evidence>
<protein>
    <submittedName>
        <fullName evidence="5">HMG-box</fullName>
    </submittedName>
</protein>
<dbReference type="Pfam" id="PF00505">
    <property type="entry name" value="HMG_box"/>
    <property type="match status" value="2"/>
</dbReference>
<evidence type="ECO:0000256" key="2">
    <source>
        <dbReference type="PROSITE-ProRule" id="PRU00267"/>
    </source>
</evidence>
<dbReference type="InterPro" id="IPR050342">
    <property type="entry name" value="HMGB"/>
</dbReference>
<proteinExistence type="predicted"/>
<feature type="compositionally biased region" description="Basic and acidic residues" evidence="3">
    <location>
        <begin position="14"/>
        <end position="28"/>
    </location>
</feature>
<keyword evidence="1 2" id="KW-0238">DNA-binding</keyword>
<dbReference type="SUPFAM" id="SSF47095">
    <property type="entry name" value="HMG-box"/>
    <property type="match status" value="2"/>
</dbReference>
<feature type="region of interest" description="Disordered" evidence="3">
    <location>
        <begin position="1"/>
        <end position="37"/>
    </location>
</feature>
<dbReference type="EMBL" id="JMSN01000033">
    <property type="protein sequence ID" value="KDN46814.1"/>
    <property type="molecule type" value="Genomic_DNA"/>
</dbReference>
<dbReference type="OrthoDB" id="5550281at2759"/>
<dbReference type="FunCoup" id="A0A066W6X3">
    <property type="interactions" value="16"/>
</dbReference>
<feature type="domain" description="HMG box" evidence="4">
    <location>
        <begin position="37"/>
        <end position="107"/>
    </location>
</feature>
<dbReference type="GeneID" id="25262422"/>
<feature type="DNA-binding region" description="HMG box" evidence="2">
    <location>
        <begin position="37"/>
        <end position="107"/>
    </location>
</feature>